<dbReference type="EMBL" id="JANVFS010000005">
    <property type="protein sequence ID" value="KAJ4492137.1"/>
    <property type="molecule type" value="Genomic_DNA"/>
</dbReference>
<feature type="region of interest" description="Disordered" evidence="1">
    <location>
        <begin position="1"/>
        <end position="95"/>
    </location>
</feature>
<feature type="compositionally biased region" description="Polar residues" evidence="1">
    <location>
        <begin position="67"/>
        <end position="83"/>
    </location>
</feature>
<sequence length="95" mass="10223">MWGMGIGGREPSVLSLLSAGPSGLTRQPLHNLALPSSLSHKRRVSAQHHDDEDDHNTPLPQPPLKLHQNNTTSANDKQPSLKLNNEVEVGCPPPG</sequence>
<name>A0A9W9AWT2_9AGAR</name>
<gene>
    <name evidence="2" type="ORF">C8J55DRAFT_503113</name>
</gene>
<accession>A0A9W9AWT2</accession>
<reference evidence="2" key="1">
    <citation type="submission" date="2022-08" db="EMBL/GenBank/DDBJ databases">
        <authorList>
            <consortium name="DOE Joint Genome Institute"/>
            <person name="Min B."/>
            <person name="Riley R."/>
            <person name="Sierra-Patev S."/>
            <person name="Naranjo-Ortiz M."/>
            <person name="Looney B."/>
            <person name="Konkel Z."/>
            <person name="Slot J.C."/>
            <person name="Sakamoto Y."/>
            <person name="Steenwyk J.L."/>
            <person name="Rokas A."/>
            <person name="Carro J."/>
            <person name="Camarero S."/>
            <person name="Ferreira P."/>
            <person name="Molpeceres G."/>
            <person name="Ruiz-Duenas F.J."/>
            <person name="Serrano A."/>
            <person name="Henrissat B."/>
            <person name="Drula E."/>
            <person name="Hughes K.W."/>
            <person name="Mata J.L."/>
            <person name="Ishikawa N.K."/>
            <person name="Vargas-Isla R."/>
            <person name="Ushijima S."/>
            <person name="Smith C.A."/>
            <person name="Ahrendt S."/>
            <person name="Andreopoulos W."/>
            <person name="He G."/>
            <person name="Labutti K."/>
            <person name="Lipzen A."/>
            <person name="Ng V."/>
            <person name="Sandor L."/>
            <person name="Barry K."/>
            <person name="Martinez A.T."/>
            <person name="Xiao Y."/>
            <person name="Gibbons J.G."/>
            <person name="Terashima K."/>
            <person name="Hibbett D.S."/>
            <person name="Grigoriev I.V."/>
        </authorList>
    </citation>
    <scope>NUCLEOTIDE SEQUENCE</scope>
    <source>
        <strain evidence="2">Sp2 HRB7682 ss15</strain>
    </source>
</reference>
<organism evidence="2 3">
    <name type="scientific">Lentinula lateritia</name>
    <dbReference type="NCBI Taxonomy" id="40482"/>
    <lineage>
        <taxon>Eukaryota</taxon>
        <taxon>Fungi</taxon>
        <taxon>Dikarya</taxon>
        <taxon>Basidiomycota</taxon>
        <taxon>Agaricomycotina</taxon>
        <taxon>Agaricomycetes</taxon>
        <taxon>Agaricomycetidae</taxon>
        <taxon>Agaricales</taxon>
        <taxon>Marasmiineae</taxon>
        <taxon>Omphalotaceae</taxon>
        <taxon>Lentinula</taxon>
    </lineage>
</organism>
<protein>
    <submittedName>
        <fullName evidence="2">Uncharacterized protein</fullName>
    </submittedName>
</protein>
<reference evidence="2" key="2">
    <citation type="journal article" date="2023" name="Proc. Natl. Acad. Sci. U.S.A.">
        <title>A global phylogenomic analysis of the shiitake genus Lentinula.</title>
        <authorList>
            <person name="Sierra-Patev S."/>
            <person name="Min B."/>
            <person name="Naranjo-Ortiz M."/>
            <person name="Looney B."/>
            <person name="Konkel Z."/>
            <person name="Slot J.C."/>
            <person name="Sakamoto Y."/>
            <person name="Steenwyk J.L."/>
            <person name="Rokas A."/>
            <person name="Carro J."/>
            <person name="Camarero S."/>
            <person name="Ferreira P."/>
            <person name="Molpeceres G."/>
            <person name="Ruiz-Duenas F.J."/>
            <person name="Serrano A."/>
            <person name="Henrissat B."/>
            <person name="Drula E."/>
            <person name="Hughes K.W."/>
            <person name="Mata J.L."/>
            <person name="Ishikawa N.K."/>
            <person name="Vargas-Isla R."/>
            <person name="Ushijima S."/>
            <person name="Smith C.A."/>
            <person name="Donoghue J."/>
            <person name="Ahrendt S."/>
            <person name="Andreopoulos W."/>
            <person name="He G."/>
            <person name="LaButti K."/>
            <person name="Lipzen A."/>
            <person name="Ng V."/>
            <person name="Riley R."/>
            <person name="Sandor L."/>
            <person name="Barry K."/>
            <person name="Martinez A.T."/>
            <person name="Xiao Y."/>
            <person name="Gibbons J.G."/>
            <person name="Terashima K."/>
            <person name="Grigoriev I.V."/>
            <person name="Hibbett D."/>
        </authorList>
    </citation>
    <scope>NUCLEOTIDE SEQUENCE</scope>
    <source>
        <strain evidence="2">Sp2 HRB7682 ss15</strain>
    </source>
</reference>
<comment type="caution">
    <text evidence="2">The sequence shown here is derived from an EMBL/GenBank/DDBJ whole genome shotgun (WGS) entry which is preliminary data.</text>
</comment>
<evidence type="ECO:0000313" key="2">
    <source>
        <dbReference type="EMBL" id="KAJ4492137.1"/>
    </source>
</evidence>
<dbReference type="Proteomes" id="UP001150238">
    <property type="component" value="Unassembled WGS sequence"/>
</dbReference>
<evidence type="ECO:0000313" key="3">
    <source>
        <dbReference type="Proteomes" id="UP001150238"/>
    </source>
</evidence>
<dbReference type="AlphaFoldDB" id="A0A9W9AWT2"/>
<evidence type="ECO:0000256" key="1">
    <source>
        <dbReference type="SAM" id="MobiDB-lite"/>
    </source>
</evidence>
<proteinExistence type="predicted"/>